<evidence type="ECO:0000256" key="2">
    <source>
        <dbReference type="SAM" id="Phobius"/>
    </source>
</evidence>
<keyword evidence="2" id="KW-1133">Transmembrane helix</keyword>
<organism evidence="3 4">
    <name type="scientific">Limnofasciculus baicalensis BBK-W-15</name>
    <dbReference type="NCBI Taxonomy" id="2699891"/>
    <lineage>
        <taxon>Bacteria</taxon>
        <taxon>Bacillati</taxon>
        <taxon>Cyanobacteriota</taxon>
        <taxon>Cyanophyceae</taxon>
        <taxon>Coleofasciculales</taxon>
        <taxon>Coleofasciculaceae</taxon>
        <taxon>Limnofasciculus</taxon>
        <taxon>Limnofasciculus baicalensis</taxon>
    </lineage>
</organism>
<feature type="compositionally biased region" description="Polar residues" evidence="1">
    <location>
        <begin position="105"/>
        <end position="118"/>
    </location>
</feature>
<proteinExistence type="predicted"/>
<keyword evidence="2" id="KW-0472">Membrane</keyword>
<comment type="caution">
    <text evidence="3">The sequence shown here is derived from an EMBL/GenBank/DDBJ whole genome shotgun (WGS) entry which is preliminary data.</text>
</comment>
<accession>A0AAE3KT37</accession>
<dbReference type="AlphaFoldDB" id="A0AAE3KT37"/>
<name>A0AAE3KT37_9CYAN</name>
<feature type="compositionally biased region" description="Polar residues" evidence="1">
    <location>
        <begin position="219"/>
        <end position="230"/>
    </location>
</feature>
<evidence type="ECO:0000313" key="4">
    <source>
        <dbReference type="Proteomes" id="UP001204953"/>
    </source>
</evidence>
<reference evidence="3" key="1">
    <citation type="submission" date="2022-06" db="EMBL/GenBank/DDBJ databases">
        <title>New cyanobacteria of genus Symplocastrum in benthos of Lake Baikal.</title>
        <authorList>
            <person name="Sorokovikova E."/>
            <person name="Tikhonova I."/>
            <person name="Krasnopeev A."/>
            <person name="Evseev P."/>
            <person name="Gladkikh A."/>
            <person name="Belykh O."/>
        </authorList>
    </citation>
    <scope>NUCLEOTIDE SEQUENCE</scope>
    <source>
        <strain evidence="3">BBK-W-15</strain>
    </source>
</reference>
<sequence>MSNSALSNVLLPAVFVSGVIFSALTVPLALIKSEPVVVELPSLGSMDIPPVEIPPIFDGDHKEVAIPYIGFAIIISVGGGMATVEVYRRWQQWQESAITEKEQESSNQKPQELNSETLSEGIEQPEYRPEVSAIDLSPNEVFNSPSLTIPNSILESVDDTIEGEEQWVYPEVTIPDTSVSAEPNLPSVEDDPNLVQFDPDREMADISFNDFNHSESDQPHQPQAETVTHNHSAKTKILTSRSEYQTCRIELPHLKQRLLTIQVNGEYYSFLRMEPTQQQILEVLARLGARLPETLVTKTEKSYVIWAKVNYPDPARL</sequence>
<evidence type="ECO:0000313" key="3">
    <source>
        <dbReference type="EMBL" id="MCP2730112.1"/>
    </source>
</evidence>
<feature type="region of interest" description="Disordered" evidence="1">
    <location>
        <begin position="210"/>
        <end position="230"/>
    </location>
</feature>
<keyword evidence="4" id="KW-1185">Reference proteome</keyword>
<protein>
    <submittedName>
        <fullName evidence="3">TetR family transcriptional regulator</fullName>
    </submittedName>
</protein>
<evidence type="ECO:0000256" key="1">
    <source>
        <dbReference type="SAM" id="MobiDB-lite"/>
    </source>
</evidence>
<feature type="transmembrane region" description="Helical" evidence="2">
    <location>
        <begin position="9"/>
        <end position="31"/>
    </location>
</feature>
<feature type="region of interest" description="Disordered" evidence="1">
    <location>
        <begin position="98"/>
        <end position="127"/>
    </location>
</feature>
<feature type="transmembrane region" description="Helical" evidence="2">
    <location>
        <begin position="65"/>
        <end position="84"/>
    </location>
</feature>
<keyword evidence="2" id="KW-0812">Transmembrane</keyword>
<gene>
    <name evidence="3" type="ORF">NJ959_16900</name>
</gene>
<dbReference type="RefSeq" id="WP_254012878.1">
    <property type="nucleotide sequence ID" value="NZ_JAMZMM010000170.1"/>
</dbReference>
<dbReference type="EMBL" id="JAMZMM010000170">
    <property type="protein sequence ID" value="MCP2730112.1"/>
    <property type="molecule type" value="Genomic_DNA"/>
</dbReference>
<dbReference type="Proteomes" id="UP001204953">
    <property type="component" value="Unassembled WGS sequence"/>
</dbReference>